<gene>
    <name evidence="7" type="ORF">HNV11_23455</name>
</gene>
<evidence type="ECO:0000259" key="6">
    <source>
        <dbReference type="PROSITE" id="PS50263"/>
    </source>
</evidence>
<dbReference type="Proteomes" id="UP000502756">
    <property type="component" value="Chromosome"/>
</dbReference>
<dbReference type="Pfam" id="PF00795">
    <property type="entry name" value="CN_hydrolase"/>
    <property type="match status" value="1"/>
</dbReference>
<dbReference type="CDD" id="cd07575">
    <property type="entry name" value="Xc-1258_like"/>
    <property type="match status" value="1"/>
</dbReference>
<evidence type="ECO:0000256" key="3">
    <source>
        <dbReference type="ARBA" id="ARBA00039118"/>
    </source>
</evidence>
<comment type="similarity">
    <text evidence="1">Belongs to the carbon-nitrogen hydrolase superfamily. NIT1/NIT2 family.</text>
</comment>
<feature type="domain" description="CN hydrolase" evidence="6">
    <location>
        <begin position="2"/>
        <end position="254"/>
    </location>
</feature>
<comment type="catalytic activity">
    <reaction evidence="4">
        <text>a monoamide of a dicarboxylate + H2O = a dicarboxylate + NH4(+)</text>
        <dbReference type="Rhea" id="RHEA:11716"/>
        <dbReference type="ChEBI" id="CHEBI:15377"/>
        <dbReference type="ChEBI" id="CHEBI:28938"/>
        <dbReference type="ChEBI" id="CHEBI:28965"/>
        <dbReference type="ChEBI" id="CHEBI:77450"/>
        <dbReference type="EC" id="3.5.1.3"/>
    </reaction>
</comment>
<dbReference type="PANTHER" id="PTHR47799:SF1">
    <property type="entry name" value="OMEGA-AMIDASE YAFV"/>
    <property type="match status" value="1"/>
</dbReference>
<evidence type="ECO:0000256" key="1">
    <source>
        <dbReference type="ARBA" id="ARBA00010613"/>
    </source>
</evidence>
<dbReference type="FunFam" id="3.60.110.10:FF:000004">
    <property type="entry name" value="Carbon-nitrogen hydrolase"/>
    <property type="match status" value="1"/>
</dbReference>
<dbReference type="GO" id="GO:0106008">
    <property type="term" value="F:2-oxoglutaramate amidase activity"/>
    <property type="evidence" value="ECO:0007669"/>
    <property type="project" value="TreeGrafter"/>
</dbReference>
<dbReference type="NCBIfam" id="NF007757">
    <property type="entry name" value="PRK10438.1"/>
    <property type="match status" value="1"/>
</dbReference>
<dbReference type="AlphaFoldDB" id="A0A6M5YGU3"/>
<keyword evidence="2 7" id="KW-0378">Hydrolase</keyword>
<dbReference type="InterPro" id="IPR036526">
    <property type="entry name" value="C-N_Hydrolase_sf"/>
</dbReference>
<dbReference type="PROSITE" id="PS50263">
    <property type="entry name" value="CN_HYDROLASE"/>
    <property type="match status" value="1"/>
</dbReference>
<dbReference type="GO" id="GO:0050152">
    <property type="term" value="F:omega-amidase activity"/>
    <property type="evidence" value="ECO:0007669"/>
    <property type="project" value="UniProtKB-EC"/>
</dbReference>
<sequence length="276" mass="31314">MLRVTLLQPNLYWHDPVANRAMLEEQIFSLPEPTDLIVLPEMFTTGFTMGAQAVAEPMNLTTFRWMKQMAAQTGAVVTGSYVVQESSNGSARKFFNRLVWMQPDGQYDTYDKRHLFRMAGEDGVYTAGTRRIVKEWKGWRICPLICYDLRFPVWSRNVSSGSVSPDNQAAIGSAFDYDLLLYVANWPAARRNAWNILLQARAVENLSYVIGVNRVGEDGNGHPYTGDSAIIDPKGEVLFRQSDIEAIHQHSLSLDELRAFREKFPANLDADRFNLL</sequence>
<dbReference type="EC" id="3.5.1.3" evidence="3"/>
<evidence type="ECO:0000256" key="5">
    <source>
        <dbReference type="ARBA" id="ARBA00072139"/>
    </source>
</evidence>
<evidence type="ECO:0000256" key="2">
    <source>
        <dbReference type="ARBA" id="ARBA00022801"/>
    </source>
</evidence>
<organism evidence="7 8">
    <name type="scientific">Spirosoma taeanense</name>
    <dbReference type="NCBI Taxonomy" id="2735870"/>
    <lineage>
        <taxon>Bacteria</taxon>
        <taxon>Pseudomonadati</taxon>
        <taxon>Bacteroidota</taxon>
        <taxon>Cytophagia</taxon>
        <taxon>Cytophagales</taxon>
        <taxon>Cytophagaceae</taxon>
        <taxon>Spirosoma</taxon>
    </lineage>
</organism>
<dbReference type="EMBL" id="CP053435">
    <property type="protein sequence ID" value="QJW92122.1"/>
    <property type="molecule type" value="Genomic_DNA"/>
</dbReference>
<dbReference type="InterPro" id="IPR052737">
    <property type="entry name" value="Omega-amidase_YafV"/>
</dbReference>
<dbReference type="Gene3D" id="3.60.110.10">
    <property type="entry name" value="Carbon-nitrogen hydrolase"/>
    <property type="match status" value="1"/>
</dbReference>
<keyword evidence="8" id="KW-1185">Reference proteome</keyword>
<name>A0A6M5YGU3_9BACT</name>
<evidence type="ECO:0000256" key="4">
    <source>
        <dbReference type="ARBA" id="ARBA00052904"/>
    </source>
</evidence>
<dbReference type="SUPFAM" id="SSF56317">
    <property type="entry name" value="Carbon-nitrogen hydrolase"/>
    <property type="match status" value="1"/>
</dbReference>
<dbReference type="RefSeq" id="WP_171741973.1">
    <property type="nucleotide sequence ID" value="NZ_CP053435.1"/>
</dbReference>
<accession>A0A6M5YGU3</accession>
<reference evidence="7 8" key="1">
    <citation type="submission" date="2020-05" db="EMBL/GenBank/DDBJ databases">
        <title>Genome sequencing of Spirosoma sp. TS118.</title>
        <authorList>
            <person name="Lee J.-H."/>
            <person name="Jeong S."/>
            <person name="Zhao L."/>
            <person name="Jung J.-H."/>
            <person name="Kim M.-K."/>
            <person name="Lim S."/>
        </authorList>
    </citation>
    <scope>NUCLEOTIDE SEQUENCE [LARGE SCALE GENOMIC DNA]</scope>
    <source>
        <strain evidence="7 8">TS118</strain>
    </source>
</reference>
<dbReference type="KEGG" id="stae:HNV11_23455"/>
<evidence type="ECO:0000313" key="8">
    <source>
        <dbReference type="Proteomes" id="UP000502756"/>
    </source>
</evidence>
<evidence type="ECO:0000313" key="7">
    <source>
        <dbReference type="EMBL" id="QJW92122.1"/>
    </source>
</evidence>
<proteinExistence type="inferred from homology"/>
<dbReference type="InterPro" id="IPR003010">
    <property type="entry name" value="C-N_Hydrolase"/>
</dbReference>
<dbReference type="PANTHER" id="PTHR47799">
    <property type="entry name" value="OMEGA-AMIDASE YAFV"/>
    <property type="match status" value="1"/>
</dbReference>
<protein>
    <recommendedName>
        <fullName evidence="5">Omega-amidase YafV</fullName>
        <ecNumber evidence="3">3.5.1.3</ecNumber>
    </recommendedName>
</protein>